<keyword evidence="8 13" id="KW-0472">Membrane</keyword>
<dbReference type="Gene3D" id="2.60.470.10">
    <property type="entry name" value="Acid-sensing ion channels like domains"/>
    <property type="match status" value="1"/>
</dbReference>
<dbReference type="InterPro" id="IPR001873">
    <property type="entry name" value="ENaC"/>
</dbReference>
<feature type="compositionally biased region" description="Low complexity" evidence="12">
    <location>
        <begin position="134"/>
        <end position="151"/>
    </location>
</feature>
<comment type="similarity">
    <text evidence="11">Belongs to the amiloride-sensitive sodium channel (TC 1.A.6) family.</text>
</comment>
<gene>
    <name evidence="14" type="ORF">V1264_004650</name>
</gene>
<evidence type="ECO:0000256" key="13">
    <source>
        <dbReference type="SAM" id="Phobius"/>
    </source>
</evidence>
<comment type="subcellular location">
    <subcellularLocation>
        <location evidence="1">Membrane</location>
        <topology evidence="1">Multi-pass membrane protein</topology>
    </subcellularLocation>
</comment>
<dbReference type="Gene3D" id="1.10.287.770">
    <property type="entry name" value="YojJ-like"/>
    <property type="match status" value="1"/>
</dbReference>
<evidence type="ECO:0000256" key="4">
    <source>
        <dbReference type="ARBA" id="ARBA00022692"/>
    </source>
</evidence>
<proteinExistence type="inferred from homology"/>
<evidence type="ECO:0000256" key="3">
    <source>
        <dbReference type="ARBA" id="ARBA00022461"/>
    </source>
</evidence>
<keyword evidence="3 11" id="KW-0894">Sodium channel</keyword>
<evidence type="ECO:0000313" key="15">
    <source>
        <dbReference type="Proteomes" id="UP001374579"/>
    </source>
</evidence>
<evidence type="ECO:0000256" key="7">
    <source>
        <dbReference type="ARBA" id="ARBA00023065"/>
    </source>
</evidence>
<dbReference type="EMBL" id="JBAMIC010000013">
    <property type="protein sequence ID" value="KAK7097714.1"/>
    <property type="molecule type" value="Genomic_DNA"/>
</dbReference>
<keyword evidence="4 11" id="KW-0812">Transmembrane</keyword>
<dbReference type="GO" id="GO:0015280">
    <property type="term" value="F:ligand-gated sodium channel activity"/>
    <property type="evidence" value="ECO:0007669"/>
    <property type="project" value="TreeGrafter"/>
</dbReference>
<evidence type="ECO:0000313" key="14">
    <source>
        <dbReference type="EMBL" id="KAK7097714.1"/>
    </source>
</evidence>
<keyword evidence="9 11" id="KW-0739">Sodium transport</keyword>
<dbReference type="Proteomes" id="UP001374579">
    <property type="component" value="Unassembled WGS sequence"/>
</dbReference>
<keyword evidence="5 13" id="KW-1133">Transmembrane helix</keyword>
<reference evidence="14 15" key="1">
    <citation type="submission" date="2024-02" db="EMBL/GenBank/DDBJ databases">
        <title>Chromosome-scale genome assembly of the rough periwinkle Littorina saxatilis.</title>
        <authorList>
            <person name="De Jode A."/>
            <person name="Faria R."/>
            <person name="Formenti G."/>
            <person name="Sims Y."/>
            <person name="Smith T.P."/>
            <person name="Tracey A."/>
            <person name="Wood J.M.D."/>
            <person name="Zagrodzka Z.B."/>
            <person name="Johannesson K."/>
            <person name="Butlin R.K."/>
            <person name="Leder E.H."/>
        </authorList>
    </citation>
    <scope>NUCLEOTIDE SEQUENCE [LARGE SCALE GENOMIC DNA]</scope>
    <source>
        <strain evidence="14">Snail1</strain>
        <tissue evidence="14">Muscle</tissue>
    </source>
</reference>
<feature type="region of interest" description="Disordered" evidence="12">
    <location>
        <begin position="497"/>
        <end position="521"/>
    </location>
</feature>
<name>A0AAN9G7N9_9CAEN</name>
<evidence type="ECO:0000256" key="11">
    <source>
        <dbReference type="RuleBase" id="RU000679"/>
    </source>
</evidence>
<feature type="compositionally biased region" description="Polar residues" evidence="12">
    <location>
        <begin position="508"/>
        <end position="521"/>
    </location>
</feature>
<dbReference type="AlphaFoldDB" id="A0AAN9G7N9"/>
<keyword evidence="10 11" id="KW-0407">Ion channel</keyword>
<feature type="transmembrane region" description="Helical" evidence="13">
    <location>
        <begin position="466"/>
        <end position="488"/>
    </location>
</feature>
<comment type="caution">
    <text evidence="14">The sequence shown here is derived from an EMBL/GenBank/DDBJ whole genome shotgun (WGS) entry which is preliminary data.</text>
</comment>
<evidence type="ECO:0000256" key="9">
    <source>
        <dbReference type="ARBA" id="ARBA00023201"/>
    </source>
</evidence>
<keyword evidence="7 11" id="KW-0406">Ion transport</keyword>
<evidence type="ECO:0000256" key="6">
    <source>
        <dbReference type="ARBA" id="ARBA00023053"/>
    </source>
</evidence>
<evidence type="ECO:0000256" key="10">
    <source>
        <dbReference type="ARBA" id="ARBA00023303"/>
    </source>
</evidence>
<evidence type="ECO:0000256" key="5">
    <source>
        <dbReference type="ARBA" id="ARBA00022989"/>
    </source>
</evidence>
<dbReference type="Pfam" id="PF00858">
    <property type="entry name" value="ASC"/>
    <property type="match status" value="1"/>
</dbReference>
<dbReference type="PANTHER" id="PTHR11690">
    <property type="entry name" value="AMILORIDE-SENSITIVE SODIUM CHANNEL-RELATED"/>
    <property type="match status" value="1"/>
</dbReference>
<sequence length="521" mass="58820">MTSEVKDTENEVTDDTKATEGAKGIWVFYRSSATIHGVAQVAGPPLYSFRKWIWLFLVLSMGTGLCVILFIQVQRLASFPTRTSVRAEFDDEVPFPAVTLCNLNQFTKSRLPLDPGLRYLIKLLSEASVIGQETYTSTTTTPQPQTDLNPTSKNADISSSRVPRWSNITGPELHQIVWDTAQDTSDFLYLCSWERQIVPCREMFEATLTDLGVCFTFNGRGVGGRYKKLMSSQFGAWTGMRVLMFINQTEYYYAKTMQTGVKVLLHEPEVTPMPSTSGMLMRPGVSAHLAFRRTEHQGLAAPYKAYRNVYCVDTESSEYKHTLGRYGVYTETACYRDCLLEYVVARCNCTSPFEPEETRAVCSVDQMIECYIPVFNSFSNQDLYKCDCRPPCKRVMYNIKSSYADFASQFMEEMSRKERNRSDEDFLRRNVVDVRVFLDSMLVVRVQQEPEMTFTDILGTLGGHLGLFLGASILSITELTEMLLLLLLRCFRSRGKTAKNGKGEQNGAAVSSTITPRGNAT</sequence>
<feature type="region of interest" description="Disordered" evidence="12">
    <location>
        <begin position="134"/>
        <end position="161"/>
    </location>
</feature>
<feature type="compositionally biased region" description="Polar residues" evidence="12">
    <location>
        <begin position="152"/>
        <end position="161"/>
    </location>
</feature>
<keyword evidence="6" id="KW-0915">Sodium</keyword>
<evidence type="ECO:0000256" key="2">
    <source>
        <dbReference type="ARBA" id="ARBA00022448"/>
    </source>
</evidence>
<organism evidence="14 15">
    <name type="scientific">Littorina saxatilis</name>
    <dbReference type="NCBI Taxonomy" id="31220"/>
    <lineage>
        <taxon>Eukaryota</taxon>
        <taxon>Metazoa</taxon>
        <taxon>Spiralia</taxon>
        <taxon>Lophotrochozoa</taxon>
        <taxon>Mollusca</taxon>
        <taxon>Gastropoda</taxon>
        <taxon>Caenogastropoda</taxon>
        <taxon>Littorinimorpha</taxon>
        <taxon>Littorinoidea</taxon>
        <taxon>Littorinidae</taxon>
        <taxon>Littorina</taxon>
    </lineage>
</organism>
<evidence type="ECO:0000256" key="1">
    <source>
        <dbReference type="ARBA" id="ARBA00004141"/>
    </source>
</evidence>
<evidence type="ECO:0000256" key="12">
    <source>
        <dbReference type="SAM" id="MobiDB-lite"/>
    </source>
</evidence>
<keyword evidence="2 11" id="KW-0813">Transport</keyword>
<feature type="transmembrane region" description="Helical" evidence="13">
    <location>
        <begin position="52"/>
        <end position="73"/>
    </location>
</feature>
<dbReference type="PANTHER" id="PTHR11690:SF300">
    <property type="entry name" value="PICKPOCKET PROTEIN 19"/>
    <property type="match status" value="1"/>
</dbReference>
<dbReference type="PRINTS" id="PR01078">
    <property type="entry name" value="AMINACHANNEL"/>
</dbReference>
<evidence type="ECO:0000256" key="8">
    <source>
        <dbReference type="ARBA" id="ARBA00023136"/>
    </source>
</evidence>
<keyword evidence="15" id="KW-1185">Reference proteome</keyword>
<protein>
    <submittedName>
        <fullName evidence="14">Uncharacterized protein</fullName>
    </submittedName>
</protein>
<dbReference type="GO" id="GO:0005886">
    <property type="term" value="C:plasma membrane"/>
    <property type="evidence" value="ECO:0007669"/>
    <property type="project" value="TreeGrafter"/>
</dbReference>
<accession>A0AAN9G7N9</accession>